<evidence type="ECO:0000313" key="3">
    <source>
        <dbReference type="Proteomes" id="UP000005237"/>
    </source>
</evidence>
<reference evidence="2" key="2">
    <citation type="submission" date="2022-06" db="UniProtKB">
        <authorList>
            <consortium name="EnsemblMetazoa"/>
        </authorList>
    </citation>
    <scope>IDENTIFICATION</scope>
    <source>
        <strain evidence="2">DF5081</strain>
    </source>
</reference>
<dbReference type="EnsemblMetazoa" id="CJA05919.1">
    <property type="protein sequence ID" value="CJA05919.1"/>
    <property type="gene ID" value="WBGene00125123"/>
</dbReference>
<name>A0A8R1DL76_CAEJA</name>
<sequence length="151" mass="16302">MSSSGASESEVETCDENAGLLGTRATKSKHEKSKSEETAPLHRPLGSNIDDAIVEFGGGRHDYNDPYTSDDDLLPNGSDAYGSTVGATISLKFNEACRAIRNGHYPERIAQGSSGRNHRSFQAKERGAIRIAESKMAKMVAPRVSSMLLWS</sequence>
<dbReference type="AlphaFoldDB" id="A0A8R1DL76"/>
<accession>A0A8R1DL76</accession>
<evidence type="ECO:0000256" key="1">
    <source>
        <dbReference type="SAM" id="MobiDB-lite"/>
    </source>
</evidence>
<organism evidence="2 3">
    <name type="scientific">Caenorhabditis japonica</name>
    <dbReference type="NCBI Taxonomy" id="281687"/>
    <lineage>
        <taxon>Eukaryota</taxon>
        <taxon>Metazoa</taxon>
        <taxon>Ecdysozoa</taxon>
        <taxon>Nematoda</taxon>
        <taxon>Chromadorea</taxon>
        <taxon>Rhabditida</taxon>
        <taxon>Rhabditina</taxon>
        <taxon>Rhabditomorpha</taxon>
        <taxon>Rhabditoidea</taxon>
        <taxon>Rhabditidae</taxon>
        <taxon>Peloderinae</taxon>
        <taxon>Caenorhabditis</taxon>
    </lineage>
</organism>
<dbReference type="Proteomes" id="UP000005237">
    <property type="component" value="Unassembled WGS sequence"/>
</dbReference>
<reference evidence="3" key="1">
    <citation type="submission" date="2010-08" db="EMBL/GenBank/DDBJ databases">
        <authorList>
            <consortium name="Caenorhabditis japonica Sequencing Consortium"/>
            <person name="Wilson R.K."/>
        </authorList>
    </citation>
    <scope>NUCLEOTIDE SEQUENCE [LARGE SCALE GENOMIC DNA]</scope>
    <source>
        <strain evidence="3">DF5081</strain>
    </source>
</reference>
<proteinExistence type="predicted"/>
<keyword evidence="3" id="KW-1185">Reference proteome</keyword>
<protein>
    <submittedName>
        <fullName evidence="2">Uncharacterized protein</fullName>
    </submittedName>
</protein>
<evidence type="ECO:0000313" key="2">
    <source>
        <dbReference type="EnsemblMetazoa" id="CJA05919.1"/>
    </source>
</evidence>
<feature type="region of interest" description="Disordered" evidence="1">
    <location>
        <begin position="1"/>
        <end position="48"/>
    </location>
</feature>